<sequence length="225" mass="26346">MKTFYEKYKHGIPLMIYGVIYLTWFMYLEEHVKRNFRVIHVALDDYIPFCEFFVIPYFLWFVYVSGVVIYFFFKNKEDYAKSCVFFITGMTIFLIISTLFPNGHHLRPAIMPRDNIFTHLTTYLYSTDTATNLWPSIHVYNSLGAHFAIVKSPRLAGKKWVTRGSLITCVSIILSTMFLKQHSLFDVVTAFIMAAVMYGVVYKYDIVMAYKERAHARKKAAPQVN</sequence>
<feature type="transmembrane region" description="Helical" evidence="1">
    <location>
        <begin position="79"/>
        <end position="100"/>
    </location>
</feature>
<dbReference type="SUPFAM" id="SSF48317">
    <property type="entry name" value="Acid phosphatase/Vanadium-dependent haloperoxidase"/>
    <property type="match status" value="1"/>
</dbReference>
<dbReference type="EMBL" id="SLUO01000002">
    <property type="protein sequence ID" value="TCL60601.1"/>
    <property type="molecule type" value="Genomic_DNA"/>
</dbReference>
<reference evidence="2 3" key="1">
    <citation type="submission" date="2019-03" db="EMBL/GenBank/DDBJ databases">
        <title>Genomic Encyclopedia of Type Strains, Phase IV (KMG-IV): sequencing the most valuable type-strain genomes for metagenomic binning, comparative biology and taxonomic classification.</title>
        <authorList>
            <person name="Goeker M."/>
        </authorList>
    </citation>
    <scope>NUCLEOTIDE SEQUENCE [LARGE SCALE GENOMIC DNA]</scope>
    <source>
        <strain evidence="2 3">DSM 100556</strain>
    </source>
</reference>
<keyword evidence="1" id="KW-0472">Membrane</keyword>
<keyword evidence="1" id="KW-0812">Transmembrane</keyword>
<dbReference type="OrthoDB" id="9790723at2"/>
<dbReference type="InterPro" id="IPR036938">
    <property type="entry name" value="PAP2/HPO_sf"/>
</dbReference>
<keyword evidence="3" id="KW-1185">Reference proteome</keyword>
<dbReference type="Proteomes" id="UP000295718">
    <property type="component" value="Unassembled WGS sequence"/>
</dbReference>
<name>A0A4R1R512_9FIRM</name>
<feature type="transmembrane region" description="Helical" evidence="1">
    <location>
        <begin position="160"/>
        <end position="178"/>
    </location>
</feature>
<feature type="transmembrane region" description="Helical" evidence="1">
    <location>
        <begin position="184"/>
        <end position="204"/>
    </location>
</feature>
<keyword evidence="1" id="KW-1133">Transmembrane helix</keyword>
<feature type="transmembrane region" description="Helical" evidence="1">
    <location>
        <begin position="49"/>
        <end position="73"/>
    </location>
</feature>
<protein>
    <submittedName>
        <fullName evidence="2">Uncharacterized protein</fullName>
    </submittedName>
</protein>
<comment type="caution">
    <text evidence="2">The sequence shown here is derived from an EMBL/GenBank/DDBJ whole genome shotgun (WGS) entry which is preliminary data.</text>
</comment>
<gene>
    <name evidence="2" type="ORF">EDD76_102299</name>
</gene>
<evidence type="ECO:0000313" key="3">
    <source>
        <dbReference type="Proteomes" id="UP000295718"/>
    </source>
</evidence>
<organism evidence="2 3">
    <name type="scientific">Kineothrix alysoides</name>
    <dbReference type="NCBI Taxonomy" id="1469948"/>
    <lineage>
        <taxon>Bacteria</taxon>
        <taxon>Bacillati</taxon>
        <taxon>Bacillota</taxon>
        <taxon>Clostridia</taxon>
        <taxon>Lachnospirales</taxon>
        <taxon>Lachnospiraceae</taxon>
        <taxon>Kineothrix</taxon>
    </lineage>
</organism>
<proteinExistence type="predicted"/>
<feature type="transmembrane region" description="Helical" evidence="1">
    <location>
        <begin position="12"/>
        <end position="28"/>
    </location>
</feature>
<dbReference type="STRING" id="1469948.GCA_000732725_00335"/>
<dbReference type="RefSeq" id="WP_031389111.1">
    <property type="nucleotide sequence ID" value="NZ_JPNB01000001.1"/>
</dbReference>
<dbReference type="AlphaFoldDB" id="A0A4R1R512"/>
<evidence type="ECO:0000256" key="1">
    <source>
        <dbReference type="SAM" id="Phobius"/>
    </source>
</evidence>
<evidence type="ECO:0000313" key="2">
    <source>
        <dbReference type="EMBL" id="TCL60601.1"/>
    </source>
</evidence>
<accession>A0A4R1R512</accession>